<accession>A0A261XZQ1</accession>
<sequence length="101" mass="11513">MTGKTSLALLTERHLRKTHDENDLRIVRISGAWLDQSLGFDALFRKVMGNTSWSEFVEECLIIKTVFILDEAQVDCIPMKDGALVLPYVVFLIKLVVEFVD</sequence>
<keyword evidence="2" id="KW-1185">Reference proteome</keyword>
<dbReference type="Proteomes" id="UP000242875">
    <property type="component" value="Unassembled WGS sequence"/>
</dbReference>
<protein>
    <submittedName>
        <fullName evidence="1">Uncharacterized protein</fullName>
    </submittedName>
</protein>
<dbReference type="OrthoDB" id="2415221at2759"/>
<dbReference type="EMBL" id="MVBO01000066">
    <property type="protein sequence ID" value="OZJ03847.1"/>
    <property type="molecule type" value="Genomic_DNA"/>
</dbReference>
<evidence type="ECO:0000313" key="1">
    <source>
        <dbReference type="EMBL" id="OZJ03847.1"/>
    </source>
</evidence>
<proteinExistence type="predicted"/>
<organism evidence="1 2">
    <name type="scientific">Bifiguratus adelaidae</name>
    <dbReference type="NCBI Taxonomy" id="1938954"/>
    <lineage>
        <taxon>Eukaryota</taxon>
        <taxon>Fungi</taxon>
        <taxon>Fungi incertae sedis</taxon>
        <taxon>Mucoromycota</taxon>
        <taxon>Mucoromycotina</taxon>
        <taxon>Endogonomycetes</taxon>
        <taxon>Endogonales</taxon>
        <taxon>Endogonales incertae sedis</taxon>
        <taxon>Bifiguratus</taxon>
    </lineage>
</organism>
<feature type="non-terminal residue" evidence="1">
    <location>
        <position position="101"/>
    </location>
</feature>
<gene>
    <name evidence="1" type="ORF">BZG36_04317</name>
</gene>
<evidence type="ECO:0000313" key="2">
    <source>
        <dbReference type="Proteomes" id="UP000242875"/>
    </source>
</evidence>
<dbReference type="AlphaFoldDB" id="A0A261XZQ1"/>
<reference evidence="1 2" key="1">
    <citation type="journal article" date="2017" name="Mycologia">
        <title>Bifiguratus adelaidae, gen. et sp. nov., a new member of Mucoromycotina in endophytic and soil-dwelling habitats.</title>
        <authorList>
            <person name="Torres-Cruz T.J."/>
            <person name="Billingsley Tobias T.L."/>
            <person name="Almatruk M."/>
            <person name="Hesse C."/>
            <person name="Kuske C.R."/>
            <person name="Desiro A."/>
            <person name="Benucci G.M."/>
            <person name="Bonito G."/>
            <person name="Stajich J.E."/>
            <person name="Dunlap C."/>
            <person name="Arnold A.E."/>
            <person name="Porras-Alfaro A."/>
        </authorList>
    </citation>
    <scope>NUCLEOTIDE SEQUENCE [LARGE SCALE GENOMIC DNA]</scope>
    <source>
        <strain evidence="1 2">AZ0501</strain>
    </source>
</reference>
<name>A0A261XZQ1_9FUNG</name>
<comment type="caution">
    <text evidence="1">The sequence shown here is derived from an EMBL/GenBank/DDBJ whole genome shotgun (WGS) entry which is preliminary data.</text>
</comment>